<feature type="compositionally biased region" description="Low complexity" evidence="1">
    <location>
        <begin position="26"/>
        <end position="35"/>
    </location>
</feature>
<proteinExistence type="predicted"/>
<feature type="domain" description="Rv3660c-like CheY-like N-terminal" evidence="2">
    <location>
        <begin position="69"/>
        <end position="167"/>
    </location>
</feature>
<evidence type="ECO:0000313" key="4">
    <source>
        <dbReference type="Proteomes" id="UP001296993"/>
    </source>
</evidence>
<protein>
    <submittedName>
        <fullName evidence="3">Secretion/DNA translocation related CpaE-like protein</fullName>
    </submittedName>
</protein>
<dbReference type="SUPFAM" id="SSF52540">
    <property type="entry name" value="P-loop containing nucleoside triphosphate hydrolases"/>
    <property type="match status" value="1"/>
</dbReference>
<accession>A0ABS4XF94</accession>
<keyword evidence="4" id="KW-1185">Reference proteome</keyword>
<reference evidence="3 4" key="1">
    <citation type="submission" date="2021-03" db="EMBL/GenBank/DDBJ databases">
        <title>Sequencing the genomes of 1000 actinobacteria strains.</title>
        <authorList>
            <person name="Klenk H.-P."/>
        </authorList>
    </citation>
    <scope>NUCLEOTIDE SEQUENCE [LARGE SCALE GENOMIC DNA]</scope>
    <source>
        <strain evidence="3 4">DSM 15797</strain>
    </source>
</reference>
<evidence type="ECO:0000259" key="2">
    <source>
        <dbReference type="Pfam" id="PF26563"/>
    </source>
</evidence>
<organism evidence="3 4">
    <name type="scientific">Paeniglutamicibacter kerguelensis</name>
    <dbReference type="NCBI Taxonomy" id="254788"/>
    <lineage>
        <taxon>Bacteria</taxon>
        <taxon>Bacillati</taxon>
        <taxon>Actinomycetota</taxon>
        <taxon>Actinomycetes</taxon>
        <taxon>Micrococcales</taxon>
        <taxon>Micrococcaceae</taxon>
        <taxon>Paeniglutamicibacter</taxon>
    </lineage>
</organism>
<dbReference type="EMBL" id="JAGIOF010000001">
    <property type="protein sequence ID" value="MBP2387137.1"/>
    <property type="molecule type" value="Genomic_DNA"/>
</dbReference>
<dbReference type="Gene3D" id="3.40.50.300">
    <property type="entry name" value="P-loop containing nucleotide triphosphate hydrolases"/>
    <property type="match status" value="1"/>
</dbReference>
<feature type="region of interest" description="Disordered" evidence="1">
    <location>
        <begin position="1"/>
        <end position="55"/>
    </location>
</feature>
<gene>
    <name evidence="3" type="ORF">JOF47_002648</name>
</gene>
<dbReference type="Pfam" id="PF26563">
    <property type="entry name" value="Rv3660c_N"/>
    <property type="match status" value="1"/>
</dbReference>
<dbReference type="InterPro" id="IPR027417">
    <property type="entry name" value="P-loop_NTPase"/>
</dbReference>
<evidence type="ECO:0000313" key="3">
    <source>
        <dbReference type="EMBL" id="MBP2387137.1"/>
    </source>
</evidence>
<name>A0ABS4XF94_9MICC</name>
<evidence type="ECO:0000256" key="1">
    <source>
        <dbReference type="SAM" id="MobiDB-lite"/>
    </source>
</evidence>
<comment type="caution">
    <text evidence="3">The sequence shown here is derived from an EMBL/GenBank/DDBJ whole genome shotgun (WGS) entry which is preliminary data.</text>
</comment>
<sequence length="404" mass="42770">MEEQRRFVAGGTRRPQRGTGATEYPALHAALQHAQTQDPPDAPETWQEPRPDPRTVDREAQAARCILLTRDTGLAQSIALIAVGAGVQLVQYRETERTRTHQRETVLVGHDCAGEAASLFPGARLVLAGFEEHQDVLWRAAARSPGARVAVLPQASAWLGEYLGELGLNGGAARITLLAGGCGGAGTSTLAALLAATHTLAGRRTLLIDADRVSTGLWPMLRPREPEGIGWEDLEHSRGALAPGQLAEILPLAQGSAVLSWVRQPGSYVPEESLVVAVLAASRRIYEDIVIDAGRLPAVLPGVLALCGERLLVMPTRCAANRRFPVAAGANWSVVFTGKLAAGTDTRALAHGLGLPLGGYLPWLKPLERGAAEGRLMGVLARTALRRRITALGAPERAALGQAA</sequence>
<dbReference type="Proteomes" id="UP001296993">
    <property type="component" value="Unassembled WGS sequence"/>
</dbReference>
<dbReference type="InterPro" id="IPR059050">
    <property type="entry name" value="Rv3660c_N"/>
</dbReference>
<dbReference type="RefSeq" id="WP_209999139.1">
    <property type="nucleotide sequence ID" value="NZ_BAAAJY010000005.1"/>
</dbReference>